<dbReference type="InterPro" id="IPR014748">
    <property type="entry name" value="Enoyl-CoA_hydra_C"/>
</dbReference>
<evidence type="ECO:0000256" key="1">
    <source>
        <dbReference type="ARBA" id="ARBA00005254"/>
    </source>
</evidence>
<organism evidence="2 3">
    <name type="scientific">Variovorax dokdonensis</name>
    <dbReference type="NCBI Taxonomy" id="344883"/>
    <lineage>
        <taxon>Bacteria</taxon>
        <taxon>Pseudomonadati</taxon>
        <taxon>Pseudomonadota</taxon>
        <taxon>Betaproteobacteria</taxon>
        <taxon>Burkholderiales</taxon>
        <taxon>Comamonadaceae</taxon>
        <taxon>Variovorax</taxon>
    </lineage>
</organism>
<protein>
    <submittedName>
        <fullName evidence="2">Enoyl-CoA hydratase</fullName>
    </submittedName>
</protein>
<evidence type="ECO:0000313" key="2">
    <source>
        <dbReference type="EMBL" id="MDM0045330.1"/>
    </source>
</evidence>
<dbReference type="CDD" id="cd06558">
    <property type="entry name" value="crotonase-like"/>
    <property type="match status" value="1"/>
</dbReference>
<dbReference type="Gene3D" id="3.90.226.10">
    <property type="entry name" value="2-enoyl-CoA Hydratase, Chain A, domain 1"/>
    <property type="match status" value="1"/>
</dbReference>
<dbReference type="InterPro" id="IPR029045">
    <property type="entry name" value="ClpP/crotonase-like_dom_sf"/>
</dbReference>
<dbReference type="EMBL" id="JASZYV010000002">
    <property type="protein sequence ID" value="MDM0045330.1"/>
    <property type="molecule type" value="Genomic_DNA"/>
</dbReference>
<accession>A0ABT7NBK9</accession>
<keyword evidence="3" id="KW-1185">Reference proteome</keyword>
<dbReference type="PANTHER" id="PTHR43459">
    <property type="entry name" value="ENOYL-COA HYDRATASE"/>
    <property type="match status" value="1"/>
</dbReference>
<comment type="similarity">
    <text evidence="1">Belongs to the enoyl-CoA hydratase/isomerase family.</text>
</comment>
<dbReference type="PANTHER" id="PTHR43459:SF1">
    <property type="entry name" value="EG:BACN32G11.4 PROTEIN"/>
    <property type="match status" value="1"/>
</dbReference>
<dbReference type="Pfam" id="PF00378">
    <property type="entry name" value="ECH_1"/>
    <property type="match status" value="1"/>
</dbReference>
<proteinExistence type="inferred from homology"/>
<dbReference type="Gene3D" id="1.10.12.10">
    <property type="entry name" value="Lyase 2-enoyl-coa Hydratase, Chain A, domain 2"/>
    <property type="match status" value="1"/>
</dbReference>
<dbReference type="SUPFAM" id="SSF52096">
    <property type="entry name" value="ClpP/crotonase"/>
    <property type="match status" value="1"/>
</dbReference>
<name>A0ABT7NBK9_9BURK</name>
<dbReference type="RefSeq" id="WP_286660408.1">
    <property type="nucleotide sequence ID" value="NZ_JASZYV010000002.1"/>
</dbReference>
<gene>
    <name evidence="2" type="ORF">QTH91_12615</name>
</gene>
<sequence length="277" mass="29789">MTAQARSLDTGTPELVAELEEGVLTLTLNRPQARNAMSRAMNMALARQLASAELDPEVRCIVLTGAGQGFCAGGDVKGMAAAGDGTVGPRTIDEAIHLQRLNQRETAGRLFRMPKPTLAALPGPAAGAGLSLALACDLRIMASHAIMTTAFARVGFSGDYGGTYFMTQLVGSAKARELYFLSERVSADEALRLGLANWVCPPEELAERTRTVAKRLAAGPTVAYRYMKENLNRAMAGDVEDCMDLEATHHIHCGQTEDHKEAARAFVDKREPVFRGR</sequence>
<evidence type="ECO:0000313" key="3">
    <source>
        <dbReference type="Proteomes" id="UP001174908"/>
    </source>
</evidence>
<comment type="caution">
    <text evidence="2">The sequence shown here is derived from an EMBL/GenBank/DDBJ whole genome shotgun (WGS) entry which is preliminary data.</text>
</comment>
<dbReference type="Proteomes" id="UP001174908">
    <property type="component" value="Unassembled WGS sequence"/>
</dbReference>
<reference evidence="2" key="1">
    <citation type="submission" date="2023-06" db="EMBL/GenBank/DDBJ databases">
        <authorList>
            <person name="Jiang Y."/>
            <person name="Liu Q."/>
        </authorList>
    </citation>
    <scope>NUCLEOTIDE SEQUENCE</scope>
    <source>
        <strain evidence="2">CGMCC 1.12089</strain>
    </source>
</reference>
<dbReference type="InterPro" id="IPR001753">
    <property type="entry name" value="Enoyl-CoA_hydra/iso"/>
</dbReference>